<feature type="region of interest" description="Disordered" evidence="7">
    <location>
        <begin position="33"/>
        <end position="76"/>
    </location>
</feature>
<dbReference type="InterPro" id="IPR017948">
    <property type="entry name" value="TGFb_CS"/>
</dbReference>
<evidence type="ECO:0000256" key="7">
    <source>
        <dbReference type="SAM" id="MobiDB-lite"/>
    </source>
</evidence>
<dbReference type="PROSITE" id="PS51362">
    <property type="entry name" value="TGF_BETA_2"/>
    <property type="match status" value="1"/>
</dbReference>
<feature type="domain" description="TGF-beta family profile" evidence="8">
    <location>
        <begin position="197"/>
        <end position="341"/>
    </location>
</feature>
<evidence type="ECO:0000259" key="8">
    <source>
        <dbReference type="PROSITE" id="PS51362"/>
    </source>
</evidence>
<keyword evidence="4 6" id="KW-0339">Growth factor</keyword>
<comment type="caution">
    <text evidence="9">The sequence shown here is derived from an EMBL/GenBank/DDBJ whole genome shotgun (WGS) entry which is preliminary data.</text>
</comment>
<comment type="subcellular location">
    <subcellularLocation>
        <location evidence="1">Secreted</location>
    </subcellularLocation>
</comment>
<dbReference type="GO" id="GO:0008083">
    <property type="term" value="F:growth factor activity"/>
    <property type="evidence" value="ECO:0007669"/>
    <property type="project" value="UniProtKB-KW"/>
</dbReference>
<evidence type="ECO:0000313" key="10">
    <source>
        <dbReference type="Proteomes" id="UP001497497"/>
    </source>
</evidence>
<dbReference type="Pfam" id="PF00019">
    <property type="entry name" value="TGF_beta"/>
    <property type="match status" value="1"/>
</dbReference>
<feature type="region of interest" description="Disordered" evidence="7">
    <location>
        <begin position="181"/>
        <end position="205"/>
    </location>
</feature>
<dbReference type="AlphaFoldDB" id="A0AAV2HCG0"/>
<dbReference type="SMART" id="SM00204">
    <property type="entry name" value="TGFB"/>
    <property type="match status" value="1"/>
</dbReference>
<evidence type="ECO:0000256" key="2">
    <source>
        <dbReference type="ARBA" id="ARBA00006656"/>
    </source>
</evidence>
<dbReference type="PANTHER" id="PTHR11848">
    <property type="entry name" value="TGF-BETA FAMILY"/>
    <property type="match status" value="1"/>
</dbReference>
<dbReference type="InterPro" id="IPR015615">
    <property type="entry name" value="TGF-beta-rel"/>
</dbReference>
<name>A0AAV2HCG0_LYMST</name>
<dbReference type="Proteomes" id="UP001497497">
    <property type="component" value="Unassembled WGS sequence"/>
</dbReference>
<keyword evidence="3" id="KW-0964">Secreted</keyword>
<keyword evidence="10" id="KW-1185">Reference proteome</keyword>
<evidence type="ECO:0000256" key="1">
    <source>
        <dbReference type="ARBA" id="ARBA00004613"/>
    </source>
</evidence>
<dbReference type="PANTHER" id="PTHR11848:SF262">
    <property type="entry name" value="LD29161P"/>
    <property type="match status" value="1"/>
</dbReference>
<reference evidence="9 10" key="1">
    <citation type="submission" date="2024-04" db="EMBL/GenBank/DDBJ databases">
        <authorList>
            <consortium name="Genoscope - CEA"/>
            <person name="William W."/>
        </authorList>
    </citation>
    <scope>NUCLEOTIDE SEQUENCE [LARGE SCALE GENOMIC DNA]</scope>
</reference>
<keyword evidence="5" id="KW-1015">Disulfide bond</keyword>
<evidence type="ECO:0000313" key="9">
    <source>
        <dbReference type="EMBL" id="CAL1531472.1"/>
    </source>
</evidence>
<feature type="compositionally biased region" description="Low complexity" evidence="7">
    <location>
        <begin position="181"/>
        <end position="190"/>
    </location>
</feature>
<protein>
    <recommendedName>
        <fullName evidence="8">TGF-beta family profile domain-containing protein</fullName>
    </recommendedName>
</protein>
<dbReference type="GO" id="GO:0005125">
    <property type="term" value="F:cytokine activity"/>
    <property type="evidence" value="ECO:0007669"/>
    <property type="project" value="TreeGrafter"/>
</dbReference>
<organism evidence="9 10">
    <name type="scientific">Lymnaea stagnalis</name>
    <name type="common">Great pond snail</name>
    <name type="synonym">Helix stagnalis</name>
    <dbReference type="NCBI Taxonomy" id="6523"/>
    <lineage>
        <taxon>Eukaryota</taxon>
        <taxon>Metazoa</taxon>
        <taxon>Spiralia</taxon>
        <taxon>Lophotrochozoa</taxon>
        <taxon>Mollusca</taxon>
        <taxon>Gastropoda</taxon>
        <taxon>Heterobranchia</taxon>
        <taxon>Euthyneura</taxon>
        <taxon>Panpulmonata</taxon>
        <taxon>Hygrophila</taxon>
        <taxon>Lymnaeoidea</taxon>
        <taxon>Lymnaeidae</taxon>
        <taxon>Lymnaea</taxon>
    </lineage>
</organism>
<gene>
    <name evidence="9" type="ORF">GSLYS_00005567001</name>
</gene>
<evidence type="ECO:0000256" key="6">
    <source>
        <dbReference type="RuleBase" id="RU000354"/>
    </source>
</evidence>
<evidence type="ECO:0000256" key="5">
    <source>
        <dbReference type="ARBA" id="ARBA00023157"/>
    </source>
</evidence>
<dbReference type="SUPFAM" id="SSF57501">
    <property type="entry name" value="Cystine-knot cytokines"/>
    <property type="match status" value="1"/>
</dbReference>
<comment type="similarity">
    <text evidence="2 6">Belongs to the TGF-beta family.</text>
</comment>
<proteinExistence type="inferred from homology"/>
<dbReference type="PROSITE" id="PS00250">
    <property type="entry name" value="TGF_BETA_1"/>
    <property type="match status" value="1"/>
</dbReference>
<dbReference type="EMBL" id="CAXITT010000090">
    <property type="protein sequence ID" value="CAL1531472.1"/>
    <property type="molecule type" value="Genomic_DNA"/>
</dbReference>
<dbReference type="GO" id="GO:0005615">
    <property type="term" value="C:extracellular space"/>
    <property type="evidence" value="ECO:0007669"/>
    <property type="project" value="TreeGrafter"/>
</dbReference>
<sequence>MKIAAESEIAEKIRNVTSEKAIKKELLLRIRQTQNQDDYDYEENRYPSGEEDNETRKGSDVAPRKSSTRGQDKKLRELPTADVKVVIKIIDSVTGKKRRLTASQVDVKEPSDVKVTLTKEVNEALHSPNHTLTLQVTCKRCKRRVHLEKLFKTSKRKNKANGLRTRRLNPNRPYLVITTNENSATENNNAKSIRDSRSKRHAPNSCPEGEYLQKFLLLGEKSDTCCSERIYVTFDQLGLDDVIIFPKGFSTVNCLGSCGRSVSALHPRTTSGDELRTADEELRRRASGETRVGDVSPGTVGNTRQCTSIQKSSLDLFYLNENNTVIPMKLDNFIDEACGCLS</sequence>
<feature type="compositionally biased region" description="Basic and acidic residues" evidence="7">
    <location>
        <begin position="54"/>
        <end position="63"/>
    </location>
</feature>
<evidence type="ECO:0000256" key="3">
    <source>
        <dbReference type="ARBA" id="ARBA00022525"/>
    </source>
</evidence>
<dbReference type="InterPro" id="IPR029034">
    <property type="entry name" value="Cystine-knot_cytokine"/>
</dbReference>
<dbReference type="InterPro" id="IPR001839">
    <property type="entry name" value="TGF-b_C"/>
</dbReference>
<evidence type="ECO:0000256" key="4">
    <source>
        <dbReference type="ARBA" id="ARBA00023030"/>
    </source>
</evidence>
<dbReference type="Gene3D" id="2.10.90.10">
    <property type="entry name" value="Cystine-knot cytokines"/>
    <property type="match status" value="1"/>
</dbReference>
<accession>A0AAV2HCG0</accession>